<evidence type="ECO:0000313" key="1">
    <source>
        <dbReference type="EMBL" id="RIA81208.1"/>
    </source>
</evidence>
<reference evidence="1 2" key="1">
    <citation type="submission" date="2018-06" db="EMBL/GenBank/DDBJ databases">
        <title>Comparative genomics reveals the genomic features of Rhizophagus irregularis, R. cerebriforme, R. diaphanum and Gigaspora rosea, and their symbiotic lifestyle signature.</title>
        <authorList>
            <person name="Morin E."/>
            <person name="San Clemente H."/>
            <person name="Chen E.C.H."/>
            <person name="De La Providencia I."/>
            <person name="Hainaut M."/>
            <person name="Kuo A."/>
            <person name="Kohler A."/>
            <person name="Murat C."/>
            <person name="Tang N."/>
            <person name="Roy S."/>
            <person name="Loubradou J."/>
            <person name="Henrissat B."/>
            <person name="Grigoriev I.V."/>
            <person name="Corradi N."/>
            <person name="Roux C."/>
            <person name="Martin F.M."/>
        </authorList>
    </citation>
    <scope>NUCLEOTIDE SEQUENCE [LARGE SCALE GENOMIC DNA]</scope>
    <source>
        <strain evidence="1 2">DAOM 227022</strain>
    </source>
</reference>
<dbReference type="EMBL" id="QKYT01000832">
    <property type="protein sequence ID" value="RIA81208.1"/>
    <property type="molecule type" value="Genomic_DNA"/>
</dbReference>
<sequence>MVITKEIGDYPKDDTIVYKQKNERGIVSQNFTYKVITAGNYPDKKILQVTRMPNCYSIPNNYKIQTSWGRGKENKTVQCIITYHENKPLYQIQYGRNFTEQVSSGLSATNATDLLYNNFTKNKTRVSGILLFSLQLNKLKEYREIKSRKKTLKPVNNMSTSGLTKRATKVASKVSEQFSNITSDFYLLKDTSQLESISFSVKEKKYVVDYGKENQVLKHKKEVAIVRAMDKSRILRDGYRYFAAIEPSLPREKVISEQKISINNLMEQNIKINVVDITTTVAVDPNKIPHIIDENVIETVINSVGKAGVRSIKEILIFLIPNLIKKNILNPSQPLISI</sequence>
<keyword evidence="2" id="KW-1185">Reference proteome</keyword>
<accession>A0A397S5D5</accession>
<dbReference type="OrthoDB" id="2392706at2759"/>
<name>A0A397S5D5_9GLOM</name>
<dbReference type="AlphaFoldDB" id="A0A397S5D5"/>
<proteinExistence type="predicted"/>
<dbReference type="Proteomes" id="UP000265703">
    <property type="component" value="Unassembled WGS sequence"/>
</dbReference>
<gene>
    <name evidence="1" type="ORF">C1645_744700</name>
</gene>
<comment type="caution">
    <text evidence="1">The sequence shown here is derived from an EMBL/GenBank/DDBJ whole genome shotgun (WGS) entry which is preliminary data.</text>
</comment>
<protein>
    <submittedName>
        <fullName evidence="1">Uncharacterized protein</fullName>
    </submittedName>
</protein>
<organism evidence="1 2">
    <name type="scientific">Glomus cerebriforme</name>
    <dbReference type="NCBI Taxonomy" id="658196"/>
    <lineage>
        <taxon>Eukaryota</taxon>
        <taxon>Fungi</taxon>
        <taxon>Fungi incertae sedis</taxon>
        <taxon>Mucoromycota</taxon>
        <taxon>Glomeromycotina</taxon>
        <taxon>Glomeromycetes</taxon>
        <taxon>Glomerales</taxon>
        <taxon>Glomeraceae</taxon>
        <taxon>Glomus</taxon>
    </lineage>
</organism>
<evidence type="ECO:0000313" key="2">
    <source>
        <dbReference type="Proteomes" id="UP000265703"/>
    </source>
</evidence>